<comment type="subcellular location">
    <subcellularLocation>
        <location evidence="1">Membrane</location>
        <topology evidence="1">Multi-pass membrane protein</topology>
    </subcellularLocation>
</comment>
<dbReference type="Gene3D" id="1.20.1250.20">
    <property type="entry name" value="MFS general substrate transporter like domains"/>
    <property type="match status" value="2"/>
</dbReference>
<dbReference type="Pfam" id="PF07690">
    <property type="entry name" value="MFS_1"/>
    <property type="match status" value="1"/>
</dbReference>
<dbReference type="EMBL" id="JASBNA010000025">
    <property type="protein sequence ID" value="KAK7684540.1"/>
    <property type="molecule type" value="Genomic_DNA"/>
</dbReference>
<feature type="transmembrane region" description="Helical" evidence="3">
    <location>
        <begin position="132"/>
        <end position="154"/>
    </location>
</feature>
<dbReference type="GO" id="GO:0022857">
    <property type="term" value="F:transmembrane transporter activity"/>
    <property type="evidence" value="ECO:0007669"/>
    <property type="project" value="InterPro"/>
</dbReference>
<dbReference type="InterPro" id="IPR020846">
    <property type="entry name" value="MFS_dom"/>
</dbReference>
<protein>
    <recommendedName>
        <fullName evidence="4">Major facilitator superfamily (MFS) profile domain-containing protein</fullName>
    </recommendedName>
</protein>
<feature type="transmembrane region" description="Helical" evidence="3">
    <location>
        <begin position="39"/>
        <end position="58"/>
    </location>
</feature>
<dbReference type="GO" id="GO:0016020">
    <property type="term" value="C:membrane"/>
    <property type="evidence" value="ECO:0007669"/>
    <property type="project" value="UniProtKB-SubCell"/>
</dbReference>
<feature type="transmembrane region" description="Helical" evidence="3">
    <location>
        <begin position="78"/>
        <end position="96"/>
    </location>
</feature>
<feature type="transmembrane region" description="Helical" evidence="3">
    <location>
        <begin position="396"/>
        <end position="419"/>
    </location>
</feature>
<dbReference type="InterPro" id="IPR036259">
    <property type="entry name" value="MFS_trans_sf"/>
</dbReference>
<keyword evidence="3" id="KW-0812">Transmembrane</keyword>
<dbReference type="AlphaFoldDB" id="A0AAW0FT88"/>
<evidence type="ECO:0000256" key="3">
    <source>
        <dbReference type="SAM" id="Phobius"/>
    </source>
</evidence>
<evidence type="ECO:0000313" key="6">
    <source>
        <dbReference type="Proteomes" id="UP001385951"/>
    </source>
</evidence>
<proteinExistence type="inferred from homology"/>
<dbReference type="Proteomes" id="UP001385951">
    <property type="component" value="Unassembled WGS sequence"/>
</dbReference>
<gene>
    <name evidence="5" type="ORF">QCA50_012487</name>
</gene>
<evidence type="ECO:0000256" key="1">
    <source>
        <dbReference type="ARBA" id="ARBA00004141"/>
    </source>
</evidence>
<feature type="transmembrane region" description="Helical" evidence="3">
    <location>
        <begin position="166"/>
        <end position="187"/>
    </location>
</feature>
<feature type="transmembrane region" description="Helical" evidence="3">
    <location>
        <begin position="277"/>
        <end position="296"/>
    </location>
</feature>
<keyword evidence="3" id="KW-0472">Membrane</keyword>
<feature type="transmembrane region" description="Helical" evidence="3">
    <location>
        <begin position="108"/>
        <end position="126"/>
    </location>
</feature>
<feature type="transmembrane region" description="Helical" evidence="3">
    <location>
        <begin position="199"/>
        <end position="219"/>
    </location>
</feature>
<comment type="similarity">
    <text evidence="2">Belongs to the major facilitator superfamily. Monocarboxylate porter (TC 2.A.1.13) family.</text>
</comment>
<keyword evidence="3" id="KW-1133">Transmembrane helix</keyword>
<feature type="transmembrane region" description="Helical" evidence="3">
    <location>
        <begin position="332"/>
        <end position="354"/>
    </location>
</feature>
<feature type="transmembrane region" description="Helical" evidence="3">
    <location>
        <begin position="240"/>
        <end position="262"/>
    </location>
</feature>
<dbReference type="InterPro" id="IPR050327">
    <property type="entry name" value="Proton-linked_MCT"/>
</dbReference>
<accession>A0AAW0FT88</accession>
<dbReference type="SUPFAM" id="SSF103473">
    <property type="entry name" value="MFS general substrate transporter"/>
    <property type="match status" value="1"/>
</dbReference>
<feature type="transmembrane region" description="Helical" evidence="3">
    <location>
        <begin position="308"/>
        <end position="326"/>
    </location>
</feature>
<dbReference type="InterPro" id="IPR011701">
    <property type="entry name" value="MFS"/>
</dbReference>
<feature type="transmembrane region" description="Helical" evidence="3">
    <location>
        <begin position="366"/>
        <end position="390"/>
    </location>
</feature>
<dbReference type="PROSITE" id="PS50850">
    <property type="entry name" value="MFS"/>
    <property type="match status" value="1"/>
</dbReference>
<keyword evidence="6" id="KW-1185">Reference proteome</keyword>
<dbReference type="PANTHER" id="PTHR11360">
    <property type="entry name" value="MONOCARBOXYLATE TRANSPORTER"/>
    <property type="match status" value="1"/>
</dbReference>
<evidence type="ECO:0000313" key="5">
    <source>
        <dbReference type="EMBL" id="KAK7684540.1"/>
    </source>
</evidence>
<comment type="caution">
    <text evidence="5">The sequence shown here is derived from an EMBL/GenBank/DDBJ whole genome shotgun (WGS) entry which is preliminary data.</text>
</comment>
<evidence type="ECO:0000259" key="4">
    <source>
        <dbReference type="PROSITE" id="PS50850"/>
    </source>
</evidence>
<evidence type="ECO:0000256" key="2">
    <source>
        <dbReference type="ARBA" id="ARBA00006727"/>
    </source>
</evidence>
<reference evidence="5 6" key="1">
    <citation type="submission" date="2022-09" db="EMBL/GenBank/DDBJ databases">
        <authorList>
            <person name="Palmer J.M."/>
        </authorList>
    </citation>
    <scope>NUCLEOTIDE SEQUENCE [LARGE SCALE GENOMIC DNA]</scope>
    <source>
        <strain evidence="5 6">DSM 7382</strain>
    </source>
</reference>
<organism evidence="5 6">
    <name type="scientific">Cerrena zonata</name>
    <dbReference type="NCBI Taxonomy" id="2478898"/>
    <lineage>
        <taxon>Eukaryota</taxon>
        <taxon>Fungi</taxon>
        <taxon>Dikarya</taxon>
        <taxon>Basidiomycota</taxon>
        <taxon>Agaricomycotina</taxon>
        <taxon>Agaricomycetes</taxon>
        <taxon>Polyporales</taxon>
        <taxon>Cerrenaceae</taxon>
        <taxon>Cerrena</taxon>
    </lineage>
</organism>
<sequence length="430" mass="46693">MTDTATVDNAELGDPSRHKTSVQENVEVVDEAPDGGTRAWLSVLGGWLVLFATLGYAQAFGVYQDLYTRRGTSTPSNISWIGSFQLFMMFAMSLPAGKLYDAGYFHHLQFVGIFFTVFSLFMLSLADPSKFYQIFLSQGVGVGVGLGCLFLPAISVQAQHWQKRRALAMGVVITGSSFGGIVLPIMHNELFNASAGFAWGVRATAFMILGLLIIAKLLMTTRLPPKKGNAQADIRGVFQHTPFVIAVFGNFLGLLGLFFPYFYLQLYVNLKGLPTNLAFYTLAILNAASVFGRTIPNYLADSWGRFNAMVPVTVICGAVIFAILGLQDTGGVIAFSIIYGFFSGGFVSLGAPLIATLVPDIRQLGIYLGTGYFITSFALLTGNPICGALLGSHFKWWRPVTFSGVMLLAGGVFILWARFLHARNIGSQRV</sequence>
<dbReference type="PANTHER" id="PTHR11360:SF234">
    <property type="entry name" value="MFS-TYPE TRANSPORTER DBAD-RELATED"/>
    <property type="match status" value="1"/>
</dbReference>
<name>A0AAW0FT88_9APHY</name>
<feature type="domain" description="Major facilitator superfamily (MFS) profile" evidence="4">
    <location>
        <begin position="242"/>
        <end position="430"/>
    </location>
</feature>